<protein>
    <submittedName>
        <fullName evidence="1">Uncharacterized protein</fullName>
    </submittedName>
</protein>
<dbReference type="AlphaFoldDB" id="X1HNR1"/>
<comment type="caution">
    <text evidence="1">The sequence shown here is derived from an EMBL/GenBank/DDBJ whole genome shotgun (WGS) entry which is preliminary data.</text>
</comment>
<evidence type="ECO:0000313" key="1">
    <source>
        <dbReference type="EMBL" id="GAH71117.1"/>
    </source>
</evidence>
<name>X1HNR1_9ZZZZ</name>
<proteinExistence type="predicted"/>
<sequence>MMGPRGGFVKAKRRLGWAPGPFPALNLQTAGIVDNFLEEVLGGIFG</sequence>
<gene>
    <name evidence="1" type="ORF">S03H2_47359</name>
</gene>
<reference evidence="1" key="1">
    <citation type="journal article" date="2014" name="Front. Microbiol.">
        <title>High frequency of phylogenetically diverse reductive dehalogenase-homologous genes in deep subseafloor sedimentary metagenomes.</title>
        <authorList>
            <person name="Kawai M."/>
            <person name="Futagami T."/>
            <person name="Toyoda A."/>
            <person name="Takaki Y."/>
            <person name="Nishi S."/>
            <person name="Hori S."/>
            <person name="Arai W."/>
            <person name="Tsubouchi T."/>
            <person name="Morono Y."/>
            <person name="Uchiyama I."/>
            <person name="Ito T."/>
            <person name="Fujiyama A."/>
            <person name="Inagaki F."/>
            <person name="Takami H."/>
        </authorList>
    </citation>
    <scope>NUCLEOTIDE SEQUENCE</scope>
    <source>
        <strain evidence="1">Expedition CK06-06</strain>
    </source>
</reference>
<dbReference type="EMBL" id="BARU01029799">
    <property type="protein sequence ID" value="GAH71117.1"/>
    <property type="molecule type" value="Genomic_DNA"/>
</dbReference>
<accession>X1HNR1</accession>
<feature type="non-terminal residue" evidence="1">
    <location>
        <position position="46"/>
    </location>
</feature>
<organism evidence="1">
    <name type="scientific">marine sediment metagenome</name>
    <dbReference type="NCBI Taxonomy" id="412755"/>
    <lineage>
        <taxon>unclassified sequences</taxon>
        <taxon>metagenomes</taxon>
        <taxon>ecological metagenomes</taxon>
    </lineage>
</organism>